<name>A0A165C0Z2_EXIGL</name>
<evidence type="ECO:0000256" key="2">
    <source>
        <dbReference type="ARBA" id="ARBA00043974"/>
    </source>
</evidence>
<dbReference type="Pfam" id="PF05348">
    <property type="entry name" value="UMP1"/>
    <property type="match status" value="1"/>
</dbReference>
<organism evidence="4 5">
    <name type="scientific">Exidia glandulosa HHB12029</name>
    <dbReference type="NCBI Taxonomy" id="1314781"/>
    <lineage>
        <taxon>Eukaryota</taxon>
        <taxon>Fungi</taxon>
        <taxon>Dikarya</taxon>
        <taxon>Basidiomycota</taxon>
        <taxon>Agaricomycotina</taxon>
        <taxon>Agaricomycetes</taxon>
        <taxon>Auriculariales</taxon>
        <taxon>Exidiaceae</taxon>
        <taxon>Exidia</taxon>
    </lineage>
</organism>
<accession>A0A165C0Z2</accession>
<dbReference type="PANTHER" id="PTHR12828">
    <property type="entry name" value="PROTEASOME MATURATION PROTEIN UMP1"/>
    <property type="match status" value="1"/>
</dbReference>
<dbReference type="InParanoid" id="A0A165C0Z2"/>
<gene>
    <name evidence="4" type="ORF">EXIGLDRAFT_755476</name>
</gene>
<dbReference type="OrthoDB" id="15001at2759"/>
<evidence type="ECO:0000313" key="4">
    <source>
        <dbReference type="EMBL" id="KZV81612.1"/>
    </source>
</evidence>
<dbReference type="InterPro" id="IPR008012">
    <property type="entry name" value="Ump1"/>
</dbReference>
<keyword evidence="4" id="KW-0647">Proteasome</keyword>
<dbReference type="PANTHER" id="PTHR12828:SF3">
    <property type="entry name" value="PROTEASOME MATURATION PROTEIN"/>
    <property type="match status" value="1"/>
</dbReference>
<dbReference type="STRING" id="1314781.A0A165C0Z2"/>
<proteinExistence type="inferred from homology"/>
<dbReference type="GO" id="GO:0043248">
    <property type="term" value="P:proteasome assembly"/>
    <property type="evidence" value="ECO:0007669"/>
    <property type="project" value="InterPro"/>
</dbReference>
<sequence>MSSEFRLVPAPNDGASKATMKDTVGATGLHDTMRFGLRSLAAEANGRNPLQSRLENWEETQDSLKLNLQRNIYGLHAPVRQLMERRLVSENPHMPGLGNVNIHLDILMGRDETLDVADFFGGALDVESGPLDVRGEMERRRRILQH</sequence>
<dbReference type="GO" id="GO:0000502">
    <property type="term" value="C:proteasome complex"/>
    <property type="evidence" value="ECO:0007669"/>
    <property type="project" value="UniProtKB-KW"/>
</dbReference>
<evidence type="ECO:0000256" key="1">
    <source>
        <dbReference type="ARBA" id="ARBA00023186"/>
    </source>
</evidence>
<dbReference type="AlphaFoldDB" id="A0A165C0Z2"/>
<keyword evidence="1" id="KW-0143">Chaperone</keyword>
<dbReference type="GO" id="GO:0005634">
    <property type="term" value="C:nucleus"/>
    <property type="evidence" value="ECO:0007669"/>
    <property type="project" value="TreeGrafter"/>
</dbReference>
<dbReference type="EMBL" id="KV426379">
    <property type="protein sequence ID" value="KZV81612.1"/>
    <property type="molecule type" value="Genomic_DNA"/>
</dbReference>
<feature type="region of interest" description="Disordered" evidence="3">
    <location>
        <begin position="1"/>
        <end position="20"/>
    </location>
</feature>
<keyword evidence="5" id="KW-1185">Reference proteome</keyword>
<dbReference type="FunCoup" id="A0A165C0Z2">
    <property type="interactions" value="395"/>
</dbReference>
<dbReference type="Proteomes" id="UP000077266">
    <property type="component" value="Unassembled WGS sequence"/>
</dbReference>
<reference evidence="4 5" key="1">
    <citation type="journal article" date="2016" name="Mol. Biol. Evol.">
        <title>Comparative Genomics of Early-Diverging Mushroom-Forming Fungi Provides Insights into the Origins of Lignocellulose Decay Capabilities.</title>
        <authorList>
            <person name="Nagy L.G."/>
            <person name="Riley R."/>
            <person name="Tritt A."/>
            <person name="Adam C."/>
            <person name="Daum C."/>
            <person name="Floudas D."/>
            <person name="Sun H."/>
            <person name="Yadav J.S."/>
            <person name="Pangilinan J."/>
            <person name="Larsson K.H."/>
            <person name="Matsuura K."/>
            <person name="Barry K."/>
            <person name="Labutti K."/>
            <person name="Kuo R."/>
            <person name="Ohm R.A."/>
            <person name="Bhattacharya S.S."/>
            <person name="Shirouzu T."/>
            <person name="Yoshinaga Y."/>
            <person name="Martin F.M."/>
            <person name="Grigoriev I.V."/>
            <person name="Hibbett D.S."/>
        </authorList>
    </citation>
    <scope>NUCLEOTIDE SEQUENCE [LARGE SCALE GENOMIC DNA]</scope>
    <source>
        <strain evidence="4 5">HHB12029</strain>
    </source>
</reference>
<comment type="similarity">
    <text evidence="2">Belongs to the POMP/UMP1 family.</text>
</comment>
<evidence type="ECO:0000256" key="3">
    <source>
        <dbReference type="SAM" id="MobiDB-lite"/>
    </source>
</evidence>
<dbReference type="GO" id="GO:0005737">
    <property type="term" value="C:cytoplasm"/>
    <property type="evidence" value="ECO:0007669"/>
    <property type="project" value="TreeGrafter"/>
</dbReference>
<evidence type="ECO:0000313" key="5">
    <source>
        <dbReference type="Proteomes" id="UP000077266"/>
    </source>
</evidence>
<protein>
    <submittedName>
        <fullName evidence="4">Proteasome maturation factor UMP1</fullName>
    </submittedName>
</protein>